<reference evidence="3" key="2">
    <citation type="submission" date="2021-04" db="EMBL/GenBank/DDBJ databases">
        <authorList>
            <person name="Podell S."/>
        </authorList>
    </citation>
    <scope>NUCLEOTIDE SEQUENCE</scope>
    <source>
        <strain evidence="3">Hildebrandi</strain>
    </source>
</reference>
<reference evidence="3" key="1">
    <citation type="journal article" date="2021" name="Sci. Rep.">
        <title>Diploid genomic architecture of Nitzschia inconspicua, an elite biomass production diatom.</title>
        <authorList>
            <person name="Oliver A."/>
            <person name="Podell S."/>
            <person name="Pinowska A."/>
            <person name="Traller J.C."/>
            <person name="Smith S.R."/>
            <person name="McClure R."/>
            <person name="Beliaev A."/>
            <person name="Bohutskyi P."/>
            <person name="Hill E.A."/>
            <person name="Rabines A."/>
            <person name="Zheng H."/>
            <person name="Allen L.Z."/>
            <person name="Kuo A."/>
            <person name="Grigoriev I.V."/>
            <person name="Allen A.E."/>
            <person name="Hazlebeck D."/>
            <person name="Allen E.E."/>
        </authorList>
    </citation>
    <scope>NUCLEOTIDE SEQUENCE</scope>
    <source>
        <strain evidence="3">Hildebrandi</strain>
    </source>
</reference>
<gene>
    <name evidence="3" type="ORF">IV203_008174</name>
</gene>
<protein>
    <submittedName>
        <fullName evidence="3">PPR: pentatricopeptide repeat domain containing protein</fullName>
    </submittedName>
</protein>
<dbReference type="EMBL" id="JAGRRH010000017">
    <property type="protein sequence ID" value="KAG7352126.1"/>
    <property type="molecule type" value="Genomic_DNA"/>
</dbReference>
<dbReference type="Proteomes" id="UP000693970">
    <property type="component" value="Unassembled WGS sequence"/>
</dbReference>
<dbReference type="Pfam" id="PF01535">
    <property type="entry name" value="PPR"/>
    <property type="match status" value="1"/>
</dbReference>
<evidence type="ECO:0000256" key="1">
    <source>
        <dbReference type="ARBA" id="ARBA00022737"/>
    </source>
</evidence>
<dbReference type="InterPro" id="IPR002885">
    <property type="entry name" value="PPR_rpt"/>
</dbReference>
<sequence>MSVTEEDWDDEDDTDGDDLEIQYLDGDDDDDDDGDFMEFSPAEAKSKVDGWMRELQQLARSSSRDKQAVDKAQDILNEMFELYVQSEDSTFFPTTQVYNYILEAYAYSKDPKGADEAMALLEKMHDLDNVYIARPNVESYLNVMDAFAMRDNPEKVQQLISQQEQYATSSNSDDLTVTAEAYNKLIKAYGIAGQIEQAEATFRSLVTDNTANQKSWVQIMKAYQSHDDLVSVESLLEEMIATYESTGNKDFQPQIEAYNVWIRSMGMANRPDKAEAKLYELMNRCRQGDSTCQPNADTFRNVIFAYNQDRKQQHSAATVSKLDQLLQIQESFLNLRNPETPWSPDEQLYNAVIGMVARSKDPQKATRIQKIMDRFQKSTQPSDSILRRMYFSQLSACAHVTKDATPEDKLAAFQIASQIWNMLKSDTSPGLSMDSSMAGMFLMACRTLLPKSEKRDKLVHTVFDECCQRGIVNDFVLNELDGVTDEATQLQWFGGFIEDGVRMKKEWRRNVVEKR</sequence>
<dbReference type="PANTHER" id="PTHR47447">
    <property type="entry name" value="OS03G0856100 PROTEIN"/>
    <property type="match status" value="1"/>
</dbReference>
<evidence type="ECO:0000313" key="3">
    <source>
        <dbReference type="EMBL" id="KAG7352126.1"/>
    </source>
</evidence>
<proteinExistence type="predicted"/>
<evidence type="ECO:0000313" key="4">
    <source>
        <dbReference type="Proteomes" id="UP000693970"/>
    </source>
</evidence>
<organism evidence="3 4">
    <name type="scientific">Nitzschia inconspicua</name>
    <dbReference type="NCBI Taxonomy" id="303405"/>
    <lineage>
        <taxon>Eukaryota</taxon>
        <taxon>Sar</taxon>
        <taxon>Stramenopiles</taxon>
        <taxon>Ochrophyta</taxon>
        <taxon>Bacillariophyta</taxon>
        <taxon>Bacillariophyceae</taxon>
        <taxon>Bacillariophycidae</taxon>
        <taxon>Bacillariales</taxon>
        <taxon>Bacillariaceae</taxon>
        <taxon>Nitzschia</taxon>
    </lineage>
</organism>
<feature type="region of interest" description="Disordered" evidence="2">
    <location>
        <begin position="1"/>
        <end position="34"/>
    </location>
</feature>
<dbReference type="OrthoDB" id="185373at2759"/>
<dbReference type="PANTHER" id="PTHR47447:SF23">
    <property type="entry name" value="PENTACOTRIPEPTIDE-REPEAT REGION OF PRORP DOMAIN-CONTAINING PROTEIN"/>
    <property type="match status" value="1"/>
</dbReference>
<keyword evidence="1" id="KW-0677">Repeat</keyword>
<comment type="caution">
    <text evidence="3">The sequence shown here is derived from an EMBL/GenBank/DDBJ whole genome shotgun (WGS) entry which is preliminary data.</text>
</comment>
<name>A0A9K3KZP6_9STRA</name>
<dbReference type="AlphaFoldDB" id="A0A9K3KZP6"/>
<accession>A0A9K3KZP6</accession>
<keyword evidence="4" id="KW-1185">Reference proteome</keyword>
<evidence type="ECO:0000256" key="2">
    <source>
        <dbReference type="SAM" id="MobiDB-lite"/>
    </source>
</evidence>